<dbReference type="Gene3D" id="1.10.510.10">
    <property type="entry name" value="Transferase(Phosphotransferase) domain 1"/>
    <property type="match status" value="1"/>
</dbReference>
<dbReference type="InterPro" id="IPR000719">
    <property type="entry name" value="Prot_kinase_dom"/>
</dbReference>
<dbReference type="InterPro" id="IPR001245">
    <property type="entry name" value="Ser-Thr/Tyr_kinase_cat_dom"/>
</dbReference>
<evidence type="ECO:0000256" key="5">
    <source>
        <dbReference type="ARBA" id="ARBA00022840"/>
    </source>
</evidence>
<dbReference type="AlphaFoldDB" id="A0AAW1SHV6"/>
<dbReference type="EMBL" id="JALJOU010000003">
    <property type="protein sequence ID" value="KAK9845241.1"/>
    <property type="molecule type" value="Genomic_DNA"/>
</dbReference>
<feature type="region of interest" description="Disordered" evidence="7">
    <location>
        <begin position="282"/>
        <end position="309"/>
    </location>
</feature>
<keyword evidence="5 6" id="KW-0067">ATP-binding</keyword>
<dbReference type="PROSITE" id="PS00108">
    <property type="entry name" value="PROTEIN_KINASE_ST"/>
    <property type="match status" value="1"/>
</dbReference>
<dbReference type="InterPro" id="IPR011009">
    <property type="entry name" value="Kinase-like_dom_sf"/>
</dbReference>
<evidence type="ECO:0000256" key="2">
    <source>
        <dbReference type="ARBA" id="ARBA00022679"/>
    </source>
</evidence>
<feature type="compositionally biased region" description="Basic and acidic residues" evidence="7">
    <location>
        <begin position="287"/>
        <end position="296"/>
    </location>
</feature>
<organism evidence="9 10">
    <name type="scientific">Elliptochloris bilobata</name>
    <dbReference type="NCBI Taxonomy" id="381761"/>
    <lineage>
        <taxon>Eukaryota</taxon>
        <taxon>Viridiplantae</taxon>
        <taxon>Chlorophyta</taxon>
        <taxon>core chlorophytes</taxon>
        <taxon>Trebouxiophyceae</taxon>
        <taxon>Trebouxiophyceae incertae sedis</taxon>
        <taxon>Elliptochloris clade</taxon>
        <taxon>Elliptochloris</taxon>
    </lineage>
</organism>
<dbReference type="PANTHER" id="PTHR44329:SF298">
    <property type="entry name" value="MIXED LINEAGE KINASE DOMAIN-LIKE PROTEIN"/>
    <property type="match status" value="1"/>
</dbReference>
<keyword evidence="3 6" id="KW-0547">Nucleotide-binding</keyword>
<feature type="compositionally biased region" description="Gly residues" evidence="7">
    <location>
        <begin position="342"/>
        <end position="352"/>
    </location>
</feature>
<feature type="region of interest" description="Disordered" evidence="7">
    <location>
        <begin position="605"/>
        <end position="625"/>
    </location>
</feature>
<dbReference type="SMART" id="SM00220">
    <property type="entry name" value="S_TKc"/>
    <property type="match status" value="1"/>
</dbReference>
<evidence type="ECO:0000256" key="1">
    <source>
        <dbReference type="ARBA" id="ARBA00022527"/>
    </source>
</evidence>
<reference evidence="9 10" key="1">
    <citation type="journal article" date="2024" name="Nat. Commun.">
        <title>Phylogenomics reveals the evolutionary origins of lichenization in chlorophyte algae.</title>
        <authorList>
            <person name="Puginier C."/>
            <person name="Libourel C."/>
            <person name="Otte J."/>
            <person name="Skaloud P."/>
            <person name="Haon M."/>
            <person name="Grisel S."/>
            <person name="Petersen M."/>
            <person name="Berrin J.G."/>
            <person name="Delaux P.M."/>
            <person name="Dal Grande F."/>
            <person name="Keller J."/>
        </authorList>
    </citation>
    <scope>NUCLEOTIDE SEQUENCE [LARGE SCALE GENOMIC DNA]</scope>
    <source>
        <strain evidence="9 10">SAG 245.80</strain>
    </source>
</reference>
<accession>A0AAW1SHV6</accession>
<dbReference type="GO" id="GO:0004674">
    <property type="term" value="F:protein serine/threonine kinase activity"/>
    <property type="evidence" value="ECO:0007669"/>
    <property type="project" value="UniProtKB-KW"/>
</dbReference>
<name>A0AAW1SHV6_9CHLO</name>
<dbReference type="GO" id="GO:0005524">
    <property type="term" value="F:ATP binding"/>
    <property type="evidence" value="ECO:0007669"/>
    <property type="project" value="UniProtKB-UniRule"/>
</dbReference>
<keyword evidence="2" id="KW-0808">Transferase</keyword>
<keyword evidence="4" id="KW-0418">Kinase</keyword>
<feature type="binding site" evidence="6">
    <location>
        <position position="68"/>
    </location>
    <ligand>
        <name>ATP</name>
        <dbReference type="ChEBI" id="CHEBI:30616"/>
    </ligand>
</feature>
<evidence type="ECO:0000259" key="8">
    <source>
        <dbReference type="PROSITE" id="PS50011"/>
    </source>
</evidence>
<gene>
    <name evidence="9" type="ORF">WJX81_000902</name>
</gene>
<protein>
    <recommendedName>
        <fullName evidence="8">Protein kinase domain-containing protein</fullName>
    </recommendedName>
</protein>
<dbReference type="PANTHER" id="PTHR44329">
    <property type="entry name" value="SERINE/THREONINE-PROTEIN KINASE TNNI3K-RELATED"/>
    <property type="match status" value="1"/>
</dbReference>
<evidence type="ECO:0000256" key="7">
    <source>
        <dbReference type="SAM" id="MobiDB-lite"/>
    </source>
</evidence>
<evidence type="ECO:0000256" key="4">
    <source>
        <dbReference type="ARBA" id="ARBA00022777"/>
    </source>
</evidence>
<dbReference type="InterPro" id="IPR051681">
    <property type="entry name" value="Ser/Thr_Kinases-Pseudokinases"/>
</dbReference>
<feature type="domain" description="Protein kinase" evidence="8">
    <location>
        <begin position="40"/>
        <end position="282"/>
    </location>
</feature>
<comment type="caution">
    <text evidence="9">The sequence shown here is derived from an EMBL/GenBank/DDBJ whole genome shotgun (WGS) entry which is preliminary data.</text>
</comment>
<keyword evidence="10" id="KW-1185">Reference proteome</keyword>
<keyword evidence="1" id="KW-0723">Serine/threonine-protein kinase</keyword>
<proteinExistence type="predicted"/>
<sequence>MRRLRKDLGNAGSLGVALPRPAWQEGDLEEAHIEILRRPDGALHEVGSGAYGEVYKGLLDGVQTVAVKRLTDQSPHQQERFSHEISLLRSCRAENIVSFLGATFGSDGTISLVMEYVPFGNLFRNIHHPSASEKDVLQWYNRGRKVAIDVARGLVYLHGRKILHCDIKSGNILLGRGGVAKIADVGLAKLLSSAQTMASAAGTFDWAAPEILAGEPCNEKADIYSFGIVLWELVTLQAPRLRQTREVECPKECPKLVAQLILRCKAVDPRQRPSAREVYDILQATSDGRRRSERDAPAPVSRRSVSMPDDMTRQAARVLDAGGAAALVIDEGLPLASPHAGSSGGGGGGGAKSGSSSDGCLELRERVIGNALYAWAEAVAMSAGVEVGFTREEMGPPTGDLFRRLREKFAIEVKKRLIARPNDRDSNIAVEHMVSSFRQVMSLVGQYSPSLFQEVFALLHEVVPGYTVDDWSTVTEEPTAEQKQLILRNWAALQRSRISVEKGKFLMMESLSNSATDRNLDSYNRRTMLASQAADNIKAALQEEATCTWHFVMGWLAVFNTRQRVLAARIQLGRALMRNCLPAVKSPDEGTADAAADPELASVFAARDAPSGGPERAHAGPGACG</sequence>
<dbReference type="PROSITE" id="PS00107">
    <property type="entry name" value="PROTEIN_KINASE_ATP"/>
    <property type="match status" value="1"/>
</dbReference>
<dbReference type="PROSITE" id="PS50011">
    <property type="entry name" value="PROTEIN_KINASE_DOM"/>
    <property type="match status" value="1"/>
</dbReference>
<evidence type="ECO:0000256" key="3">
    <source>
        <dbReference type="ARBA" id="ARBA00022741"/>
    </source>
</evidence>
<dbReference type="Pfam" id="PF07714">
    <property type="entry name" value="PK_Tyr_Ser-Thr"/>
    <property type="match status" value="1"/>
</dbReference>
<dbReference type="InterPro" id="IPR017441">
    <property type="entry name" value="Protein_kinase_ATP_BS"/>
</dbReference>
<evidence type="ECO:0000313" key="9">
    <source>
        <dbReference type="EMBL" id="KAK9845241.1"/>
    </source>
</evidence>
<feature type="region of interest" description="Disordered" evidence="7">
    <location>
        <begin position="338"/>
        <end position="357"/>
    </location>
</feature>
<dbReference type="Proteomes" id="UP001445335">
    <property type="component" value="Unassembled WGS sequence"/>
</dbReference>
<dbReference type="InterPro" id="IPR008271">
    <property type="entry name" value="Ser/Thr_kinase_AS"/>
</dbReference>
<dbReference type="SUPFAM" id="SSF56112">
    <property type="entry name" value="Protein kinase-like (PK-like)"/>
    <property type="match status" value="1"/>
</dbReference>
<evidence type="ECO:0000313" key="10">
    <source>
        <dbReference type="Proteomes" id="UP001445335"/>
    </source>
</evidence>
<evidence type="ECO:0000256" key="6">
    <source>
        <dbReference type="PROSITE-ProRule" id="PRU10141"/>
    </source>
</evidence>